<dbReference type="RefSeq" id="WP_261493422.1">
    <property type="nucleotide sequence ID" value="NZ_JAOCQF010000001.1"/>
</dbReference>
<protein>
    <submittedName>
        <fullName evidence="1">Uncharacterized protein</fullName>
    </submittedName>
</protein>
<dbReference type="Proteomes" id="UP001205601">
    <property type="component" value="Unassembled WGS sequence"/>
</dbReference>
<dbReference type="EMBL" id="JAOCQF010000001">
    <property type="protein sequence ID" value="MCT8327974.1"/>
    <property type="molecule type" value="Genomic_DNA"/>
</dbReference>
<sequence>MTEVRPVIWIELRAQKQEYDPAAAILARHGYRLAQRLGPNDFLFSAG</sequence>
<comment type="caution">
    <text evidence="1">The sequence shown here is derived from an EMBL/GenBank/DDBJ whole genome shotgun (WGS) entry which is preliminary data.</text>
</comment>
<gene>
    <name evidence="1" type="ORF">N5I32_00435</name>
</gene>
<reference evidence="2" key="1">
    <citation type="submission" date="2023-07" db="EMBL/GenBank/DDBJ databases">
        <title>Defluviimonas sediminis sp. nov., isolated from mangrove sediment.</title>
        <authorList>
            <person name="Liu L."/>
            <person name="Li J."/>
            <person name="Huang Y."/>
            <person name="Pan J."/>
            <person name="Li M."/>
        </authorList>
    </citation>
    <scope>NUCLEOTIDE SEQUENCE [LARGE SCALE GENOMIC DNA]</scope>
    <source>
        <strain evidence="2">FT324</strain>
    </source>
</reference>
<proteinExistence type="predicted"/>
<evidence type="ECO:0000313" key="2">
    <source>
        <dbReference type="Proteomes" id="UP001205601"/>
    </source>
</evidence>
<organism evidence="1 2">
    <name type="scientific">Albidovulum sediminis</name>
    <dbReference type="NCBI Taxonomy" id="3066345"/>
    <lineage>
        <taxon>Bacteria</taxon>
        <taxon>Pseudomonadati</taxon>
        <taxon>Pseudomonadota</taxon>
        <taxon>Alphaproteobacteria</taxon>
        <taxon>Rhodobacterales</taxon>
        <taxon>Paracoccaceae</taxon>
        <taxon>Albidovulum</taxon>
    </lineage>
</organism>
<evidence type="ECO:0000313" key="1">
    <source>
        <dbReference type="EMBL" id="MCT8327974.1"/>
    </source>
</evidence>
<accession>A0ABT2NJ55</accession>
<name>A0ABT2NJ55_9RHOB</name>
<keyword evidence="2" id="KW-1185">Reference proteome</keyword>